<dbReference type="Pfam" id="PF07690">
    <property type="entry name" value="MFS_1"/>
    <property type="match status" value="1"/>
</dbReference>
<feature type="transmembrane region" description="Helical" evidence="4">
    <location>
        <begin position="103"/>
        <end position="122"/>
    </location>
</feature>
<dbReference type="Proteomes" id="UP000284842">
    <property type="component" value="Unassembled WGS sequence"/>
</dbReference>
<evidence type="ECO:0000256" key="2">
    <source>
        <dbReference type="ARBA" id="ARBA00006727"/>
    </source>
</evidence>
<dbReference type="PANTHER" id="PTHR11360">
    <property type="entry name" value="MONOCARBOXYLATE TRANSPORTER"/>
    <property type="match status" value="1"/>
</dbReference>
<proteinExistence type="inferred from homology"/>
<feature type="transmembrane region" description="Helical" evidence="4">
    <location>
        <begin position="400"/>
        <end position="420"/>
    </location>
</feature>
<feature type="transmembrane region" description="Helical" evidence="4">
    <location>
        <begin position="272"/>
        <end position="295"/>
    </location>
</feature>
<feature type="transmembrane region" description="Helical" evidence="4">
    <location>
        <begin position="333"/>
        <end position="356"/>
    </location>
</feature>
<dbReference type="GO" id="GO:0016020">
    <property type="term" value="C:membrane"/>
    <property type="evidence" value="ECO:0007669"/>
    <property type="project" value="UniProtKB-SubCell"/>
</dbReference>
<dbReference type="PANTHER" id="PTHR11360:SF234">
    <property type="entry name" value="MFS-TYPE TRANSPORTER DBAD-RELATED"/>
    <property type="match status" value="1"/>
</dbReference>
<feature type="transmembrane region" description="Helical" evidence="4">
    <location>
        <begin position="129"/>
        <end position="150"/>
    </location>
</feature>
<keyword evidence="4" id="KW-0812">Transmembrane</keyword>
<dbReference type="GO" id="GO:0022857">
    <property type="term" value="F:transmembrane transporter activity"/>
    <property type="evidence" value="ECO:0007669"/>
    <property type="project" value="InterPro"/>
</dbReference>
<feature type="transmembrane region" description="Helical" evidence="4">
    <location>
        <begin position="307"/>
        <end position="326"/>
    </location>
</feature>
<evidence type="ECO:0000313" key="6">
    <source>
        <dbReference type="Proteomes" id="UP000284842"/>
    </source>
</evidence>
<dbReference type="InterPro" id="IPR050327">
    <property type="entry name" value="Proton-linked_MCT"/>
</dbReference>
<accession>A0A409VFW4</accession>
<feature type="transmembrane region" description="Helical" evidence="4">
    <location>
        <begin position="62"/>
        <end position="83"/>
    </location>
</feature>
<dbReference type="InterPro" id="IPR011701">
    <property type="entry name" value="MFS"/>
</dbReference>
<evidence type="ECO:0000256" key="4">
    <source>
        <dbReference type="SAM" id="Phobius"/>
    </source>
</evidence>
<dbReference type="Gene3D" id="1.20.1250.20">
    <property type="entry name" value="MFS general substrate transporter like domains"/>
    <property type="match status" value="2"/>
</dbReference>
<organism evidence="5 6">
    <name type="scientific">Panaeolus cyanescens</name>
    <dbReference type="NCBI Taxonomy" id="181874"/>
    <lineage>
        <taxon>Eukaryota</taxon>
        <taxon>Fungi</taxon>
        <taxon>Dikarya</taxon>
        <taxon>Basidiomycota</taxon>
        <taxon>Agaricomycotina</taxon>
        <taxon>Agaricomycetes</taxon>
        <taxon>Agaricomycetidae</taxon>
        <taxon>Agaricales</taxon>
        <taxon>Agaricineae</taxon>
        <taxon>Galeropsidaceae</taxon>
        <taxon>Panaeolus</taxon>
    </lineage>
</organism>
<sequence length="460" mass="49985">MDLPLKEKASAMTLVAEVANANQTQDISTAELSSNKGSTSEGDLPSMMNNNPDTFPEGGLRAWLTVLGAFLIQYSFFGYINAFGVYQDFYVREYLTSYTPSDIGWIGGVQIFLTFSCGAFTGRIFDKGYFYHLMVASVLLQAIALFMLSLSHKDQYYQVFLTNGVSLGLATGLSYVPSLGIAAHYFQRRRPVAVGIISSGSALGAVLHPIMLNRLFSNPKIGFHNGVRISAGLNLTLLLVALALMRTRLPPKGTSVSASQIKQWLNPKKDPAYVAFLLGAVPCFLGLFFSVFYIQLDAVLHGVSESFAFYTLSILNAASLFGRILPTLLAPRLGVFNLGVFFTTSIGVAILCMLAIQDAVGTTLFSIFFGFTSGASIALTPAMLALLAKDASEMGQRMGIYFGWGGLFGLFATPISGALLTRDYIWLRPILFAGIMMLLCGSLYTVTRHFVAKKKGTQWI</sequence>
<evidence type="ECO:0000313" key="5">
    <source>
        <dbReference type="EMBL" id="PPQ65140.1"/>
    </source>
</evidence>
<dbReference type="InterPro" id="IPR036259">
    <property type="entry name" value="MFS_trans_sf"/>
</dbReference>
<gene>
    <name evidence="5" type="ORF">CVT24_003230</name>
</gene>
<name>A0A409VFW4_9AGAR</name>
<comment type="similarity">
    <text evidence="2">Belongs to the major facilitator superfamily. Monocarboxylate porter (TC 2.A.1.13) family.</text>
</comment>
<dbReference type="AlphaFoldDB" id="A0A409VFW4"/>
<comment type="subcellular location">
    <subcellularLocation>
        <location evidence="1">Membrane</location>
        <topology evidence="1">Multi-pass membrane protein</topology>
    </subcellularLocation>
</comment>
<evidence type="ECO:0000256" key="3">
    <source>
        <dbReference type="SAM" id="MobiDB-lite"/>
    </source>
</evidence>
<keyword evidence="4" id="KW-0472">Membrane</keyword>
<dbReference type="OrthoDB" id="6499973at2759"/>
<protein>
    <recommendedName>
        <fullName evidence="7">Major facilitator superfamily (MFS) profile domain-containing protein</fullName>
    </recommendedName>
</protein>
<evidence type="ECO:0008006" key="7">
    <source>
        <dbReference type="Google" id="ProtNLM"/>
    </source>
</evidence>
<feature type="transmembrane region" description="Helical" evidence="4">
    <location>
        <begin position="362"/>
        <end position="388"/>
    </location>
</feature>
<feature type="transmembrane region" description="Helical" evidence="4">
    <location>
        <begin position="223"/>
        <end position="245"/>
    </location>
</feature>
<reference evidence="5 6" key="1">
    <citation type="journal article" date="2018" name="Evol. Lett.">
        <title>Horizontal gene cluster transfer increased hallucinogenic mushroom diversity.</title>
        <authorList>
            <person name="Reynolds H.T."/>
            <person name="Vijayakumar V."/>
            <person name="Gluck-Thaler E."/>
            <person name="Korotkin H.B."/>
            <person name="Matheny P.B."/>
            <person name="Slot J.C."/>
        </authorList>
    </citation>
    <scope>NUCLEOTIDE SEQUENCE [LARGE SCALE GENOMIC DNA]</scope>
    <source>
        <strain evidence="5 6">2629</strain>
    </source>
</reference>
<feature type="region of interest" description="Disordered" evidence="3">
    <location>
        <begin position="29"/>
        <end position="49"/>
    </location>
</feature>
<dbReference type="SUPFAM" id="SSF103473">
    <property type="entry name" value="MFS general substrate transporter"/>
    <property type="match status" value="1"/>
</dbReference>
<dbReference type="InParanoid" id="A0A409VFW4"/>
<dbReference type="EMBL" id="NHTK01006074">
    <property type="protein sequence ID" value="PPQ65140.1"/>
    <property type="molecule type" value="Genomic_DNA"/>
</dbReference>
<keyword evidence="4" id="KW-1133">Transmembrane helix</keyword>
<comment type="caution">
    <text evidence="5">The sequence shown here is derived from an EMBL/GenBank/DDBJ whole genome shotgun (WGS) entry which is preliminary data.</text>
</comment>
<evidence type="ECO:0000256" key="1">
    <source>
        <dbReference type="ARBA" id="ARBA00004141"/>
    </source>
</evidence>
<feature type="transmembrane region" description="Helical" evidence="4">
    <location>
        <begin position="156"/>
        <end position="180"/>
    </location>
</feature>
<feature type="transmembrane region" description="Helical" evidence="4">
    <location>
        <begin position="426"/>
        <end position="446"/>
    </location>
</feature>
<feature type="transmembrane region" description="Helical" evidence="4">
    <location>
        <begin position="192"/>
        <end position="211"/>
    </location>
</feature>
<keyword evidence="6" id="KW-1185">Reference proteome</keyword>